<evidence type="ECO:0000313" key="3">
    <source>
        <dbReference type="EMBL" id="MBD7985039.1"/>
    </source>
</evidence>
<dbReference type="PANTHER" id="PTHR46112">
    <property type="entry name" value="AMINOPEPTIDASE"/>
    <property type="match status" value="1"/>
</dbReference>
<dbReference type="Gene3D" id="3.40.350.10">
    <property type="entry name" value="Creatinase/prolidase N-terminal domain"/>
    <property type="match status" value="1"/>
</dbReference>
<feature type="domain" description="Creatinase N-terminal" evidence="2">
    <location>
        <begin position="12"/>
        <end position="157"/>
    </location>
</feature>
<keyword evidence="4" id="KW-1185">Reference proteome</keyword>
<gene>
    <name evidence="3" type="ORF">H9649_10610</name>
</gene>
<proteinExistence type="predicted"/>
<dbReference type="InterPro" id="IPR036005">
    <property type="entry name" value="Creatinase/aminopeptidase-like"/>
</dbReference>
<dbReference type="Proteomes" id="UP000626786">
    <property type="component" value="Unassembled WGS sequence"/>
</dbReference>
<dbReference type="SUPFAM" id="SSF53092">
    <property type="entry name" value="Creatinase/prolidase N-terminal domain"/>
    <property type="match status" value="1"/>
</dbReference>
<organism evidence="3 4">
    <name type="scientific">Sporosarcina quadrami</name>
    <dbReference type="NCBI Taxonomy" id="2762234"/>
    <lineage>
        <taxon>Bacteria</taxon>
        <taxon>Bacillati</taxon>
        <taxon>Bacillota</taxon>
        <taxon>Bacilli</taxon>
        <taxon>Bacillales</taxon>
        <taxon>Caryophanaceae</taxon>
        <taxon>Sporosarcina</taxon>
    </lineage>
</organism>
<dbReference type="PANTHER" id="PTHR46112:SF2">
    <property type="entry name" value="XAA-PRO AMINOPEPTIDASE P-RELATED"/>
    <property type="match status" value="1"/>
</dbReference>
<dbReference type="InterPro" id="IPR000587">
    <property type="entry name" value="Creatinase_N"/>
</dbReference>
<dbReference type="Pfam" id="PF01321">
    <property type="entry name" value="Creatinase_N"/>
    <property type="match status" value="1"/>
</dbReference>
<dbReference type="EMBL" id="JACSQN010000008">
    <property type="protein sequence ID" value="MBD7985039.1"/>
    <property type="molecule type" value="Genomic_DNA"/>
</dbReference>
<sequence length="396" mass="44718">MNSFTVEEYHARITQTKLRMQEQGMDVLLITDPANMNYLSGYDGWSFYVDQMLMIFTDRVQPIWIGRKMDANAAKVTTWLNEENILYYPEDHIHSQEKHPMDFIARVLQDIGVASRRIGLEMASYYFSALAYEKLKVNLPNAKFINASLLVNKVRIIKSDQEIEYIRRAAIIAGIGMNTAIASIQEGVRECDVAANIFRDLVSGTESFGGDYPSIVPLLPAGKNTSTPHLTWTDRQYTNDEVVIIELAGCHRRYHAPMARTLSLGRPSEEVLETSKILVEGLNVAIEAVKPGATCEEVEMAWRSVISKYGIEKDSRMGYSVGIGYPPDWGEHTASIRSGDLTILQPNMTFHMIPGLWFDDFGVEISETIRVTESGCEVLTDFQRELIIKDQIEIAM</sequence>
<comment type="caution">
    <text evidence="3">The sequence shown here is derived from an EMBL/GenBank/DDBJ whole genome shotgun (WGS) entry which is preliminary data.</text>
</comment>
<evidence type="ECO:0000259" key="1">
    <source>
        <dbReference type="Pfam" id="PF00557"/>
    </source>
</evidence>
<dbReference type="SUPFAM" id="SSF55920">
    <property type="entry name" value="Creatinase/aminopeptidase"/>
    <property type="match status" value="1"/>
</dbReference>
<dbReference type="InterPro" id="IPR050659">
    <property type="entry name" value="Peptidase_M24B"/>
</dbReference>
<protein>
    <submittedName>
        <fullName evidence="3">M24 family metallopeptidase</fullName>
    </submittedName>
</protein>
<dbReference type="CDD" id="cd01066">
    <property type="entry name" value="APP_MetAP"/>
    <property type="match status" value="1"/>
</dbReference>
<dbReference type="InterPro" id="IPR000994">
    <property type="entry name" value="Pept_M24"/>
</dbReference>
<reference evidence="3 4" key="1">
    <citation type="submission" date="2020-08" db="EMBL/GenBank/DDBJ databases">
        <title>A Genomic Blueprint of the Chicken Gut Microbiome.</title>
        <authorList>
            <person name="Gilroy R."/>
            <person name="Ravi A."/>
            <person name="Getino M."/>
            <person name="Pursley I."/>
            <person name="Horton D.L."/>
            <person name="Alikhan N.-F."/>
            <person name="Baker D."/>
            <person name="Gharbi K."/>
            <person name="Hall N."/>
            <person name="Watson M."/>
            <person name="Adriaenssens E.M."/>
            <person name="Foster-Nyarko E."/>
            <person name="Jarju S."/>
            <person name="Secka A."/>
            <person name="Antonio M."/>
            <person name="Oren A."/>
            <person name="Chaudhuri R."/>
            <person name="La Ragione R.M."/>
            <person name="Hildebrand F."/>
            <person name="Pallen M.J."/>
        </authorList>
    </citation>
    <scope>NUCLEOTIDE SEQUENCE [LARGE SCALE GENOMIC DNA]</scope>
    <source>
        <strain evidence="3 4">Sa2YVA2</strain>
    </source>
</reference>
<accession>A0ABR8UBD8</accession>
<name>A0ABR8UBD8_9BACL</name>
<dbReference type="Gene3D" id="3.90.230.10">
    <property type="entry name" value="Creatinase/methionine aminopeptidase superfamily"/>
    <property type="match status" value="1"/>
</dbReference>
<dbReference type="RefSeq" id="WP_191694789.1">
    <property type="nucleotide sequence ID" value="NZ_JACSQN010000008.1"/>
</dbReference>
<evidence type="ECO:0000259" key="2">
    <source>
        <dbReference type="Pfam" id="PF01321"/>
    </source>
</evidence>
<dbReference type="Pfam" id="PF00557">
    <property type="entry name" value="Peptidase_M24"/>
    <property type="match status" value="1"/>
</dbReference>
<dbReference type="InterPro" id="IPR029149">
    <property type="entry name" value="Creatin/AminoP/Spt16_N"/>
</dbReference>
<evidence type="ECO:0000313" key="4">
    <source>
        <dbReference type="Proteomes" id="UP000626786"/>
    </source>
</evidence>
<feature type="domain" description="Peptidase M24" evidence="1">
    <location>
        <begin position="164"/>
        <end position="373"/>
    </location>
</feature>